<evidence type="ECO:0000313" key="6">
    <source>
        <dbReference type="Proteomes" id="UP001623041"/>
    </source>
</evidence>
<dbReference type="InterPro" id="IPR017871">
    <property type="entry name" value="ABC_transporter-like_CS"/>
</dbReference>
<feature type="domain" description="ABC transporter" evidence="4">
    <location>
        <begin position="4"/>
        <end position="230"/>
    </location>
</feature>
<dbReference type="InterPro" id="IPR003439">
    <property type="entry name" value="ABC_transporter-like_ATP-bd"/>
</dbReference>
<dbReference type="GO" id="GO:0005524">
    <property type="term" value="F:ATP binding"/>
    <property type="evidence" value="ECO:0007669"/>
    <property type="project" value="UniProtKB-KW"/>
</dbReference>
<keyword evidence="2" id="KW-0547">Nucleotide-binding</keyword>
<dbReference type="RefSeq" id="WP_406578987.1">
    <property type="nucleotide sequence ID" value="NZ_JBJHQH010000001.1"/>
</dbReference>
<dbReference type="SMART" id="SM00382">
    <property type="entry name" value="AAA"/>
    <property type="match status" value="1"/>
</dbReference>
<proteinExistence type="predicted"/>
<evidence type="ECO:0000256" key="2">
    <source>
        <dbReference type="ARBA" id="ARBA00022741"/>
    </source>
</evidence>
<keyword evidence="3 5" id="KW-0067">ATP-binding</keyword>
<dbReference type="InterPro" id="IPR027417">
    <property type="entry name" value="P-loop_NTPase"/>
</dbReference>
<protein>
    <submittedName>
        <fullName evidence="5">ABC transporter ATP-binding protein</fullName>
    </submittedName>
</protein>
<keyword evidence="1" id="KW-0813">Transport</keyword>
<dbReference type="PANTHER" id="PTHR42939">
    <property type="entry name" value="ABC TRANSPORTER ATP-BINDING PROTEIN ALBC-RELATED"/>
    <property type="match status" value="1"/>
</dbReference>
<evidence type="ECO:0000313" key="5">
    <source>
        <dbReference type="EMBL" id="MFK9090181.1"/>
    </source>
</evidence>
<dbReference type="PROSITE" id="PS50893">
    <property type="entry name" value="ABC_TRANSPORTER_2"/>
    <property type="match status" value="1"/>
</dbReference>
<organism evidence="5 6">
    <name type="scientific">Bacillus salipaludis</name>
    <dbReference type="NCBI Taxonomy" id="2547811"/>
    <lineage>
        <taxon>Bacteria</taxon>
        <taxon>Bacillati</taxon>
        <taxon>Bacillota</taxon>
        <taxon>Bacilli</taxon>
        <taxon>Bacillales</taxon>
        <taxon>Bacillaceae</taxon>
        <taxon>Bacillus</taxon>
    </lineage>
</organism>
<dbReference type="PANTHER" id="PTHR42939:SF1">
    <property type="entry name" value="ABC TRANSPORTER ATP-BINDING PROTEIN ALBC-RELATED"/>
    <property type="match status" value="1"/>
</dbReference>
<dbReference type="InterPro" id="IPR003593">
    <property type="entry name" value="AAA+_ATPase"/>
</dbReference>
<dbReference type="InterPro" id="IPR051782">
    <property type="entry name" value="ABC_Transporter_VariousFunc"/>
</dbReference>
<sequence length="235" mass="26501">MSMIDIKNVSKVFKQKTALYPLSLTAADGECIVLCGGNGAGKSTLLHIIAGISTPNDGTVRINQVDIKQNRMQYVSLIGYMPDEFFAQETLTVKEFLTFYGTFRKTSQSRVEDVIHLLGLAAKKDVMMKHLSKGMRQRLIFGQAWLANPSVLILDEPTNGLDPYWIDVFIGMLKKIKQSGTTIIFSTHMMDVAAEVADRVIFMENGRMIEAIQNDHSNPKQFMMELLGRYRQKEE</sequence>
<evidence type="ECO:0000259" key="4">
    <source>
        <dbReference type="PROSITE" id="PS50893"/>
    </source>
</evidence>
<name>A0ABW8R9R9_9BACI</name>
<comment type="caution">
    <text evidence="5">The sequence shown here is derived from an EMBL/GenBank/DDBJ whole genome shotgun (WGS) entry which is preliminary data.</text>
</comment>
<gene>
    <name evidence="5" type="ORF">ACJEBI_01630</name>
</gene>
<evidence type="ECO:0000256" key="1">
    <source>
        <dbReference type="ARBA" id="ARBA00022448"/>
    </source>
</evidence>
<reference evidence="5 6" key="1">
    <citation type="submission" date="2024-11" db="EMBL/GenBank/DDBJ databases">
        <authorList>
            <person name="Lucas J.A."/>
        </authorList>
    </citation>
    <scope>NUCLEOTIDE SEQUENCE [LARGE SCALE GENOMIC DNA]</scope>
    <source>
        <strain evidence="5 6">Z 5.4</strain>
    </source>
</reference>
<dbReference type="Proteomes" id="UP001623041">
    <property type="component" value="Unassembled WGS sequence"/>
</dbReference>
<dbReference type="EMBL" id="JBJHQH010000001">
    <property type="protein sequence ID" value="MFK9090181.1"/>
    <property type="molecule type" value="Genomic_DNA"/>
</dbReference>
<evidence type="ECO:0000256" key="3">
    <source>
        <dbReference type="ARBA" id="ARBA00022840"/>
    </source>
</evidence>
<dbReference type="SUPFAM" id="SSF52540">
    <property type="entry name" value="P-loop containing nucleoside triphosphate hydrolases"/>
    <property type="match status" value="1"/>
</dbReference>
<keyword evidence="6" id="KW-1185">Reference proteome</keyword>
<accession>A0ABW8R9R9</accession>
<dbReference type="Gene3D" id="3.40.50.300">
    <property type="entry name" value="P-loop containing nucleotide triphosphate hydrolases"/>
    <property type="match status" value="1"/>
</dbReference>
<dbReference type="Pfam" id="PF00005">
    <property type="entry name" value="ABC_tran"/>
    <property type="match status" value="1"/>
</dbReference>
<dbReference type="CDD" id="cd03230">
    <property type="entry name" value="ABC_DR_subfamily_A"/>
    <property type="match status" value="1"/>
</dbReference>
<dbReference type="PROSITE" id="PS00211">
    <property type="entry name" value="ABC_TRANSPORTER_1"/>
    <property type="match status" value="1"/>
</dbReference>